<evidence type="ECO:0008006" key="3">
    <source>
        <dbReference type="Google" id="ProtNLM"/>
    </source>
</evidence>
<dbReference type="PANTHER" id="PTHR33383:SF1">
    <property type="entry name" value="MEMBRANE PROTEIN INSERTION EFFICIENCY FACTOR-RELATED"/>
    <property type="match status" value="1"/>
</dbReference>
<dbReference type="PANTHER" id="PTHR33383">
    <property type="entry name" value="MEMBRANE PROTEIN INSERTION EFFICIENCY FACTOR-RELATED"/>
    <property type="match status" value="1"/>
</dbReference>
<dbReference type="Proteomes" id="UP000652013">
    <property type="component" value="Unassembled WGS sequence"/>
</dbReference>
<reference evidence="1" key="1">
    <citation type="submission" date="2021-01" db="EMBL/GenBank/DDBJ databases">
        <title>Whole genome shotgun sequence of Spirilliplanes yamanashiensis NBRC 15828.</title>
        <authorList>
            <person name="Komaki H."/>
            <person name="Tamura T."/>
        </authorList>
    </citation>
    <scope>NUCLEOTIDE SEQUENCE</scope>
    <source>
        <strain evidence="1">NBRC 15828</strain>
    </source>
</reference>
<organism evidence="1 2">
    <name type="scientific">Spirilliplanes yamanashiensis</name>
    <dbReference type="NCBI Taxonomy" id="42233"/>
    <lineage>
        <taxon>Bacteria</taxon>
        <taxon>Bacillati</taxon>
        <taxon>Actinomycetota</taxon>
        <taxon>Actinomycetes</taxon>
        <taxon>Micromonosporales</taxon>
        <taxon>Micromonosporaceae</taxon>
        <taxon>Spirilliplanes</taxon>
    </lineage>
</organism>
<comment type="caution">
    <text evidence="1">The sequence shown here is derived from an EMBL/GenBank/DDBJ whole genome shotgun (WGS) entry which is preliminary data.</text>
</comment>
<gene>
    <name evidence="1" type="ORF">Sya03_45900</name>
</gene>
<evidence type="ECO:0000313" key="2">
    <source>
        <dbReference type="Proteomes" id="UP000652013"/>
    </source>
</evidence>
<dbReference type="AlphaFoldDB" id="A0A8J3YB16"/>
<evidence type="ECO:0000313" key="1">
    <source>
        <dbReference type="EMBL" id="GIJ05238.1"/>
    </source>
</evidence>
<accession>A0A8J3YB16</accession>
<keyword evidence="2" id="KW-1185">Reference proteome</keyword>
<dbReference type="NCBIfam" id="TIGR00278">
    <property type="entry name" value="membrane protein insertion efficiency factor YidD"/>
    <property type="match status" value="1"/>
</dbReference>
<protein>
    <recommendedName>
        <fullName evidence="3">Membrane protein insertion efficiency factor</fullName>
    </recommendedName>
</protein>
<dbReference type="Pfam" id="PF01809">
    <property type="entry name" value="YidD"/>
    <property type="match status" value="1"/>
</dbReference>
<dbReference type="InterPro" id="IPR002696">
    <property type="entry name" value="Membr_insert_effic_factor_YidD"/>
</dbReference>
<dbReference type="EMBL" id="BOOY01000032">
    <property type="protein sequence ID" value="GIJ05238.1"/>
    <property type="molecule type" value="Genomic_DNA"/>
</dbReference>
<proteinExistence type="predicted"/>
<sequence length="151" mass="16375">MATIVPSPPARRAGRSDLDGGLFGRWHNPGMHVRKHKNKKKKKDHWYDGCDCDGCDGCDLPCCDLGLLSTALTAVAVLAPRADRFGAGAIRFYRRRVSHRLPVSCPYTPSCSAYGLEAVQRHGMGAGGRLAAARLRRCRHGVPRGTADPVP</sequence>
<dbReference type="SMART" id="SM01234">
    <property type="entry name" value="Haemolytic"/>
    <property type="match status" value="1"/>
</dbReference>
<name>A0A8J3YB16_9ACTN</name>